<proteinExistence type="predicted"/>
<sequence length="62" mass="6701">SVTREEAGDYTVDVDGLSGSFTVLLVVKPPGVNWPLIGGIIGGVVVVVGLLYYFLVFRRRAY</sequence>
<comment type="caution">
    <text evidence="2">The sequence shown here is derived from an EMBL/GenBank/DDBJ whole genome shotgun (WGS) entry which is preliminary data.</text>
</comment>
<dbReference type="EMBL" id="BARW01003206">
    <property type="protein sequence ID" value="GAI64576.1"/>
    <property type="molecule type" value="Genomic_DNA"/>
</dbReference>
<keyword evidence="1" id="KW-0812">Transmembrane</keyword>
<evidence type="ECO:0000256" key="1">
    <source>
        <dbReference type="SAM" id="Phobius"/>
    </source>
</evidence>
<accession>X1RC51</accession>
<dbReference type="AlphaFoldDB" id="X1RC51"/>
<reference evidence="2" key="1">
    <citation type="journal article" date="2014" name="Front. Microbiol.">
        <title>High frequency of phylogenetically diverse reductive dehalogenase-homologous genes in deep subseafloor sedimentary metagenomes.</title>
        <authorList>
            <person name="Kawai M."/>
            <person name="Futagami T."/>
            <person name="Toyoda A."/>
            <person name="Takaki Y."/>
            <person name="Nishi S."/>
            <person name="Hori S."/>
            <person name="Arai W."/>
            <person name="Tsubouchi T."/>
            <person name="Morono Y."/>
            <person name="Uchiyama I."/>
            <person name="Ito T."/>
            <person name="Fujiyama A."/>
            <person name="Inagaki F."/>
            <person name="Takami H."/>
        </authorList>
    </citation>
    <scope>NUCLEOTIDE SEQUENCE</scope>
    <source>
        <strain evidence="2">Expedition CK06-06</strain>
    </source>
</reference>
<keyword evidence="1" id="KW-1133">Transmembrane helix</keyword>
<organism evidence="2">
    <name type="scientific">marine sediment metagenome</name>
    <dbReference type="NCBI Taxonomy" id="412755"/>
    <lineage>
        <taxon>unclassified sequences</taxon>
        <taxon>metagenomes</taxon>
        <taxon>ecological metagenomes</taxon>
    </lineage>
</organism>
<feature type="transmembrane region" description="Helical" evidence="1">
    <location>
        <begin position="34"/>
        <end position="56"/>
    </location>
</feature>
<protein>
    <submittedName>
        <fullName evidence="2">Uncharacterized protein</fullName>
    </submittedName>
</protein>
<name>X1RC51_9ZZZZ</name>
<keyword evidence="1" id="KW-0472">Membrane</keyword>
<evidence type="ECO:0000313" key="2">
    <source>
        <dbReference type="EMBL" id="GAI64576.1"/>
    </source>
</evidence>
<feature type="non-terminal residue" evidence="2">
    <location>
        <position position="1"/>
    </location>
</feature>
<gene>
    <name evidence="2" type="ORF">S12H4_08329</name>
</gene>